<feature type="compositionally biased region" description="Polar residues" evidence="1">
    <location>
        <begin position="361"/>
        <end position="370"/>
    </location>
</feature>
<sequence>MEVESRLKPSFSDPVANSAPSYTGTDLQSANNRVTMNPLPPTITNDMNNTIHDAASEADDAMSDIFTAPNNTTLQPSPAKASSSATAARGGRGRGRGSRGGRGGRIIKPAQAKAQTGRGRRQKVYDSSKAQAAHERMQELKQAFSTIVKVVKPAVQEIADRSVNELLQDPTAFEKVPEYRETQDFLQERVEDTKAKATKARKFGLEMANRVYENEQKAAREACTRQIEDLMYDRLGQMLQQLDRLEFLHDHNLPVDLVNLPDEDFEYVKITVEEANSQGPFVEYAPDGIELPFSGRSVKELMVKPQTLSLEVSKRKADGQPEGQPPSKVAAVAKEEEAVPSMPRHTASLLGAVDAIDESEATPQDSSNAPTPAAEPADDVAGTVERPRASADPVPADVPGLPIPRGATGPDEFGVRLIARRPTRMDMPNNRIMVPNLFDWDEHDIGFRDSTNSAQKGATRARRGKYMEKPGSNFMFIDRRVGIWDSTEAAGEFNDSLIKKHGLHPTLGIFLPTSINLEEPPTPHADGWKTKAFVPPSGEIIYASRTIAAAHRERVHNRMEVKMVSKINMTNLLSRWCEEEGLSMDDIAPDAEVMEERRKEFLLEHKLDPETIFVQSPTPPSPTPEPAVQDTAGFDQFVNDALRAAAEKTKVKEAEPRRPVATKSAKSSRPYDAIRDVFLGNATEQQSQDVAPPPAAATDDSSLRCLADAAVRQESVSEYSAVDPALYNQSQPNGVGKVNEYEQGEYPRPMEYTQAHTEPAPYMQPIEAPRPAEPSRSNDFLMTALNPPSPASSYPPPPTAEYSGAPAPSQSTALRPFGNLTSAKSLPALRPMRNVLNDPSPPPESQQSSPAMQHGSMVMTNGTYYQSAPVRPYHNGYAPIPEPLQIHPIQPSVMQPGPLQAPLAAVPDSRHMNSYSVSPPPYLTVQPGLASLASMGQQQPGAGSANGQQNSSKYRKLEPAPTPPHRQSFSANGQELRTVQFDYRESIKDYPAVEAPPRHGPTQIRGWSYNNQNVKKTNPATRPNSSKGDATNNSEEPA</sequence>
<proteinExistence type="predicted"/>
<accession>A0AAN7BZL1</accession>
<dbReference type="EMBL" id="MU865289">
    <property type="protein sequence ID" value="KAK4232102.1"/>
    <property type="molecule type" value="Genomic_DNA"/>
</dbReference>
<feature type="compositionally biased region" description="Polar residues" evidence="1">
    <location>
        <begin position="934"/>
        <end position="952"/>
    </location>
</feature>
<keyword evidence="3" id="KW-1185">Reference proteome</keyword>
<reference evidence="2" key="1">
    <citation type="journal article" date="2023" name="Mol. Phylogenet. Evol.">
        <title>Genome-scale phylogeny and comparative genomics of the fungal order Sordariales.</title>
        <authorList>
            <person name="Hensen N."/>
            <person name="Bonometti L."/>
            <person name="Westerberg I."/>
            <person name="Brannstrom I.O."/>
            <person name="Guillou S."/>
            <person name="Cros-Aarteil S."/>
            <person name="Calhoun S."/>
            <person name="Haridas S."/>
            <person name="Kuo A."/>
            <person name="Mondo S."/>
            <person name="Pangilinan J."/>
            <person name="Riley R."/>
            <person name="LaButti K."/>
            <person name="Andreopoulos B."/>
            <person name="Lipzen A."/>
            <person name="Chen C."/>
            <person name="Yan M."/>
            <person name="Daum C."/>
            <person name="Ng V."/>
            <person name="Clum A."/>
            <person name="Steindorff A."/>
            <person name="Ohm R.A."/>
            <person name="Martin F."/>
            <person name="Silar P."/>
            <person name="Natvig D.O."/>
            <person name="Lalanne C."/>
            <person name="Gautier V."/>
            <person name="Ament-Velasquez S.L."/>
            <person name="Kruys A."/>
            <person name="Hutchinson M.I."/>
            <person name="Powell A.J."/>
            <person name="Barry K."/>
            <person name="Miller A.N."/>
            <person name="Grigoriev I.V."/>
            <person name="Debuchy R."/>
            <person name="Gladieux P."/>
            <person name="Hiltunen Thoren M."/>
            <person name="Johannesson H."/>
        </authorList>
    </citation>
    <scope>NUCLEOTIDE SEQUENCE</scope>
    <source>
        <strain evidence="2">CBS 990.96</strain>
    </source>
</reference>
<feature type="compositionally biased region" description="Polar residues" evidence="1">
    <location>
        <begin position="18"/>
        <end position="35"/>
    </location>
</feature>
<feature type="compositionally biased region" description="Pro residues" evidence="1">
    <location>
        <begin position="787"/>
        <end position="799"/>
    </location>
</feature>
<dbReference type="AlphaFoldDB" id="A0AAN7BZL1"/>
<reference evidence="2" key="2">
    <citation type="submission" date="2023-05" db="EMBL/GenBank/DDBJ databases">
        <authorList>
            <consortium name="Lawrence Berkeley National Laboratory"/>
            <person name="Steindorff A."/>
            <person name="Hensen N."/>
            <person name="Bonometti L."/>
            <person name="Westerberg I."/>
            <person name="Brannstrom I.O."/>
            <person name="Guillou S."/>
            <person name="Cros-Aarteil S."/>
            <person name="Calhoun S."/>
            <person name="Haridas S."/>
            <person name="Kuo A."/>
            <person name="Mondo S."/>
            <person name="Pangilinan J."/>
            <person name="Riley R."/>
            <person name="Labutti K."/>
            <person name="Andreopoulos B."/>
            <person name="Lipzen A."/>
            <person name="Chen C."/>
            <person name="Yanf M."/>
            <person name="Daum C."/>
            <person name="Ng V."/>
            <person name="Clum A."/>
            <person name="Ohm R."/>
            <person name="Martin F."/>
            <person name="Silar P."/>
            <person name="Natvig D."/>
            <person name="Lalanne C."/>
            <person name="Gautier V."/>
            <person name="Ament-Velasquez S.L."/>
            <person name="Kruys A."/>
            <person name="Hutchinson M.I."/>
            <person name="Powell A.J."/>
            <person name="Barry K."/>
            <person name="Miller A.N."/>
            <person name="Grigoriev I.V."/>
            <person name="Debuchy R."/>
            <person name="Gladieux P."/>
            <person name="Thoren M.H."/>
            <person name="Johannesson H."/>
        </authorList>
    </citation>
    <scope>NUCLEOTIDE SEQUENCE</scope>
    <source>
        <strain evidence="2">CBS 990.96</strain>
    </source>
</reference>
<feature type="region of interest" description="Disordered" evidence="1">
    <location>
        <begin position="934"/>
        <end position="1038"/>
    </location>
</feature>
<feature type="region of interest" description="Disordered" evidence="1">
    <location>
        <begin position="718"/>
        <end position="860"/>
    </location>
</feature>
<feature type="region of interest" description="Disordered" evidence="1">
    <location>
        <begin position="312"/>
        <end position="344"/>
    </location>
</feature>
<feature type="compositionally biased region" description="Polar residues" evidence="1">
    <location>
        <begin position="965"/>
        <end position="977"/>
    </location>
</feature>
<feature type="compositionally biased region" description="Basic and acidic residues" evidence="1">
    <location>
        <begin position="647"/>
        <end position="658"/>
    </location>
</feature>
<protein>
    <submittedName>
        <fullName evidence="2">Uncharacterized protein</fullName>
    </submittedName>
</protein>
<evidence type="ECO:0000256" key="1">
    <source>
        <dbReference type="SAM" id="MobiDB-lite"/>
    </source>
</evidence>
<feature type="compositionally biased region" description="Polar residues" evidence="1">
    <location>
        <begin position="42"/>
        <end position="51"/>
    </location>
</feature>
<gene>
    <name evidence="2" type="ORF">QBC38DRAFT_145487</name>
</gene>
<feature type="region of interest" description="Disordered" evidence="1">
    <location>
        <begin position="1"/>
        <end position="106"/>
    </location>
</feature>
<organism evidence="2 3">
    <name type="scientific">Podospora fimiseda</name>
    <dbReference type="NCBI Taxonomy" id="252190"/>
    <lineage>
        <taxon>Eukaryota</taxon>
        <taxon>Fungi</taxon>
        <taxon>Dikarya</taxon>
        <taxon>Ascomycota</taxon>
        <taxon>Pezizomycotina</taxon>
        <taxon>Sordariomycetes</taxon>
        <taxon>Sordariomycetidae</taxon>
        <taxon>Sordariales</taxon>
        <taxon>Podosporaceae</taxon>
        <taxon>Podospora</taxon>
    </lineage>
</organism>
<evidence type="ECO:0000313" key="2">
    <source>
        <dbReference type="EMBL" id="KAK4232102.1"/>
    </source>
</evidence>
<name>A0AAN7BZL1_9PEZI</name>
<feature type="region of interest" description="Disordered" evidence="1">
    <location>
        <begin position="647"/>
        <end position="669"/>
    </location>
</feature>
<feature type="compositionally biased region" description="Polar residues" evidence="1">
    <location>
        <begin position="808"/>
        <end position="824"/>
    </location>
</feature>
<dbReference type="Proteomes" id="UP001301958">
    <property type="component" value="Unassembled WGS sequence"/>
</dbReference>
<feature type="region of interest" description="Disordered" evidence="1">
    <location>
        <begin position="359"/>
        <end position="411"/>
    </location>
</feature>
<evidence type="ECO:0000313" key="3">
    <source>
        <dbReference type="Proteomes" id="UP001301958"/>
    </source>
</evidence>
<feature type="compositionally biased region" description="Polar residues" evidence="1">
    <location>
        <begin position="1008"/>
        <end position="1038"/>
    </location>
</feature>
<comment type="caution">
    <text evidence="2">The sequence shown here is derived from an EMBL/GenBank/DDBJ whole genome shotgun (WGS) entry which is preliminary data.</text>
</comment>